<feature type="transmembrane region" description="Helical" evidence="1">
    <location>
        <begin position="74"/>
        <end position="101"/>
    </location>
</feature>
<keyword evidence="1" id="KW-1133">Transmembrane helix</keyword>
<evidence type="ECO:0000256" key="1">
    <source>
        <dbReference type="SAM" id="Phobius"/>
    </source>
</evidence>
<sequence>MHTRFCLMKIKGKTMTSTGMRRVTQDLMVEILGIVRVIHTSLVVVAPRPAISHLVMDGRQWVVREIQKHFPFRLVVTLGPAVETHLVLILVMFFPTFLLVGQREVASMVDQLARLEPVQELLVSILALSGLRMSPCKFSIKK</sequence>
<name>A0A0A9DWD0_ARUDO</name>
<keyword evidence="1" id="KW-0472">Membrane</keyword>
<dbReference type="EMBL" id="GBRH01206892">
    <property type="protein sequence ID" value="JAD91003.1"/>
    <property type="molecule type" value="Transcribed_RNA"/>
</dbReference>
<accession>A0A0A9DWD0</accession>
<proteinExistence type="predicted"/>
<evidence type="ECO:0000313" key="2">
    <source>
        <dbReference type="EMBL" id="JAD91003.1"/>
    </source>
</evidence>
<protein>
    <submittedName>
        <fullName evidence="2">Uncharacterized protein</fullName>
    </submittedName>
</protein>
<dbReference type="AlphaFoldDB" id="A0A0A9DWD0"/>
<keyword evidence="1" id="KW-0812">Transmembrane</keyword>
<reference evidence="2" key="1">
    <citation type="submission" date="2014-09" db="EMBL/GenBank/DDBJ databases">
        <authorList>
            <person name="Magalhaes I.L.F."/>
            <person name="Oliveira U."/>
            <person name="Santos F.R."/>
            <person name="Vidigal T.H.D.A."/>
            <person name="Brescovit A.D."/>
            <person name="Santos A.J."/>
        </authorList>
    </citation>
    <scope>NUCLEOTIDE SEQUENCE</scope>
    <source>
        <tissue evidence="2">Shoot tissue taken approximately 20 cm above the soil surface</tissue>
    </source>
</reference>
<organism evidence="2">
    <name type="scientific">Arundo donax</name>
    <name type="common">Giant reed</name>
    <name type="synonym">Donax arundinaceus</name>
    <dbReference type="NCBI Taxonomy" id="35708"/>
    <lineage>
        <taxon>Eukaryota</taxon>
        <taxon>Viridiplantae</taxon>
        <taxon>Streptophyta</taxon>
        <taxon>Embryophyta</taxon>
        <taxon>Tracheophyta</taxon>
        <taxon>Spermatophyta</taxon>
        <taxon>Magnoliopsida</taxon>
        <taxon>Liliopsida</taxon>
        <taxon>Poales</taxon>
        <taxon>Poaceae</taxon>
        <taxon>PACMAD clade</taxon>
        <taxon>Arundinoideae</taxon>
        <taxon>Arundineae</taxon>
        <taxon>Arundo</taxon>
    </lineage>
</organism>
<reference evidence="2" key="2">
    <citation type="journal article" date="2015" name="Data Brief">
        <title>Shoot transcriptome of the giant reed, Arundo donax.</title>
        <authorList>
            <person name="Barrero R.A."/>
            <person name="Guerrero F.D."/>
            <person name="Moolhuijzen P."/>
            <person name="Goolsby J.A."/>
            <person name="Tidwell J."/>
            <person name="Bellgard S.E."/>
            <person name="Bellgard M.I."/>
        </authorList>
    </citation>
    <scope>NUCLEOTIDE SEQUENCE</scope>
    <source>
        <tissue evidence="2">Shoot tissue taken approximately 20 cm above the soil surface</tissue>
    </source>
</reference>